<comment type="caution">
    <text evidence="1">The sequence shown here is derived from an EMBL/GenBank/DDBJ whole genome shotgun (WGS) entry which is preliminary data.</text>
</comment>
<evidence type="ECO:0000313" key="2">
    <source>
        <dbReference type="Proteomes" id="UP000310636"/>
    </source>
</evidence>
<dbReference type="InterPro" id="IPR041881">
    <property type="entry name" value="PqqD_sf"/>
</dbReference>
<keyword evidence="2" id="KW-1185">Reference proteome</keyword>
<sequence>MEAWGDTAVAIDAGCAIWRREGCLASEMRGETILFSLGSGKYYNLGVVGGRIWELLEAPRGALDLTDALTAEFDVERERCARQVDGFLRMLLREALIEVRPA</sequence>
<dbReference type="Pfam" id="PF05402">
    <property type="entry name" value="PqqD"/>
    <property type="match status" value="1"/>
</dbReference>
<reference evidence="1 2" key="1">
    <citation type="submission" date="2019-04" db="EMBL/GenBank/DDBJ databases">
        <title>Cohnella sp. nov. isolated from preserved vegetables.</title>
        <authorList>
            <person name="Lin S.-Y."/>
            <person name="Hung M.-H."/>
            <person name="Young C.-C."/>
        </authorList>
    </citation>
    <scope>NUCLEOTIDE SEQUENCE [LARGE SCALE GENOMIC DNA]</scope>
    <source>
        <strain evidence="1 2">CC-MHH1044</strain>
    </source>
</reference>
<dbReference type="NCBIfam" id="NF033536">
    <property type="entry name" value="lasso_PqqD_Bac"/>
    <property type="match status" value="1"/>
</dbReference>
<dbReference type="EMBL" id="SSOB01000051">
    <property type="protein sequence ID" value="THF73671.1"/>
    <property type="molecule type" value="Genomic_DNA"/>
</dbReference>
<proteinExistence type="predicted"/>
<dbReference type="AlphaFoldDB" id="A0A4S4BGT4"/>
<organism evidence="1 2">
    <name type="scientific">Cohnella fermenti</name>
    <dbReference type="NCBI Taxonomy" id="2565925"/>
    <lineage>
        <taxon>Bacteria</taxon>
        <taxon>Bacillati</taxon>
        <taxon>Bacillota</taxon>
        <taxon>Bacilli</taxon>
        <taxon>Bacillales</taxon>
        <taxon>Paenibacillaceae</taxon>
        <taxon>Cohnella</taxon>
    </lineage>
</organism>
<gene>
    <name evidence="1" type="ORF">E6C55_28205</name>
</gene>
<protein>
    <submittedName>
        <fullName evidence="1">Lasso peptide biosynthesis PqqD family chaperone</fullName>
    </submittedName>
</protein>
<evidence type="ECO:0000313" key="1">
    <source>
        <dbReference type="EMBL" id="THF73671.1"/>
    </source>
</evidence>
<dbReference type="Gene3D" id="1.10.10.1150">
    <property type="entry name" value="Coenzyme PQQ synthesis protein D (PqqD)"/>
    <property type="match status" value="1"/>
</dbReference>
<dbReference type="Proteomes" id="UP000310636">
    <property type="component" value="Unassembled WGS sequence"/>
</dbReference>
<dbReference type="OrthoDB" id="1495225at2"/>
<dbReference type="RefSeq" id="WP_136373177.1">
    <property type="nucleotide sequence ID" value="NZ_SSOB01000051.1"/>
</dbReference>
<dbReference type="InterPro" id="IPR008792">
    <property type="entry name" value="PQQD"/>
</dbReference>
<name>A0A4S4BGT4_9BACL</name>
<accession>A0A4S4BGT4</accession>